<name>A0A251QW93_PRUPE</name>
<dbReference type="Proteomes" id="UP000006882">
    <property type="component" value="Chromosome G1"/>
</dbReference>
<organism evidence="2 3">
    <name type="scientific">Prunus persica</name>
    <name type="common">Peach</name>
    <name type="synonym">Amygdalus persica</name>
    <dbReference type="NCBI Taxonomy" id="3760"/>
    <lineage>
        <taxon>Eukaryota</taxon>
        <taxon>Viridiplantae</taxon>
        <taxon>Streptophyta</taxon>
        <taxon>Embryophyta</taxon>
        <taxon>Tracheophyta</taxon>
        <taxon>Spermatophyta</taxon>
        <taxon>Magnoliopsida</taxon>
        <taxon>eudicotyledons</taxon>
        <taxon>Gunneridae</taxon>
        <taxon>Pentapetalae</taxon>
        <taxon>rosids</taxon>
        <taxon>fabids</taxon>
        <taxon>Rosales</taxon>
        <taxon>Rosaceae</taxon>
        <taxon>Amygdaloideae</taxon>
        <taxon>Amygdaleae</taxon>
        <taxon>Prunus</taxon>
    </lineage>
</organism>
<accession>A0A251QW93</accession>
<feature type="region of interest" description="Disordered" evidence="1">
    <location>
        <begin position="95"/>
        <end position="117"/>
    </location>
</feature>
<protein>
    <submittedName>
        <fullName evidence="2">Uncharacterized protein</fullName>
    </submittedName>
</protein>
<evidence type="ECO:0000313" key="2">
    <source>
        <dbReference type="EMBL" id="ONI27730.1"/>
    </source>
</evidence>
<reference evidence="2 3" key="1">
    <citation type="journal article" date="2013" name="Nat. Genet.">
        <title>The high-quality draft genome of peach (Prunus persica) identifies unique patterns of genetic diversity, domestication and genome evolution.</title>
        <authorList>
            <consortium name="International Peach Genome Initiative"/>
            <person name="Verde I."/>
            <person name="Abbott A.G."/>
            <person name="Scalabrin S."/>
            <person name="Jung S."/>
            <person name="Shu S."/>
            <person name="Marroni F."/>
            <person name="Zhebentyayeva T."/>
            <person name="Dettori M.T."/>
            <person name="Grimwood J."/>
            <person name="Cattonaro F."/>
            <person name="Zuccolo A."/>
            <person name="Rossini L."/>
            <person name="Jenkins J."/>
            <person name="Vendramin E."/>
            <person name="Meisel L.A."/>
            <person name="Decroocq V."/>
            <person name="Sosinski B."/>
            <person name="Prochnik S."/>
            <person name="Mitros T."/>
            <person name="Policriti A."/>
            <person name="Cipriani G."/>
            <person name="Dondini L."/>
            <person name="Ficklin S."/>
            <person name="Goodstein D.M."/>
            <person name="Xuan P."/>
            <person name="Del Fabbro C."/>
            <person name="Aramini V."/>
            <person name="Copetti D."/>
            <person name="Gonzalez S."/>
            <person name="Horner D.S."/>
            <person name="Falchi R."/>
            <person name="Lucas S."/>
            <person name="Mica E."/>
            <person name="Maldonado J."/>
            <person name="Lazzari B."/>
            <person name="Bielenberg D."/>
            <person name="Pirona R."/>
            <person name="Miculan M."/>
            <person name="Barakat A."/>
            <person name="Testolin R."/>
            <person name="Stella A."/>
            <person name="Tartarini S."/>
            <person name="Tonutti P."/>
            <person name="Arus P."/>
            <person name="Orellana A."/>
            <person name="Wells C."/>
            <person name="Main D."/>
            <person name="Vizzotto G."/>
            <person name="Silva H."/>
            <person name="Salamini F."/>
            <person name="Schmutz J."/>
            <person name="Morgante M."/>
            <person name="Rokhsar D.S."/>
        </authorList>
    </citation>
    <scope>NUCLEOTIDE SEQUENCE [LARGE SCALE GENOMIC DNA]</scope>
    <source>
        <strain evidence="3">cv. Nemared</strain>
    </source>
</reference>
<sequence length="117" mass="13014">MAESEAPITWPRSRDCPSTKIRSVEEIEKASNSSHSLLSLAQGHKNVIHRNGSAFLHWVAIAVVNGLVRIPVEEADMLSGRHCPRDIKTQFSFSSNSSSSTFFNVNQINHRAQGRKD</sequence>
<evidence type="ECO:0000313" key="3">
    <source>
        <dbReference type="Proteomes" id="UP000006882"/>
    </source>
</evidence>
<dbReference type="AlphaFoldDB" id="A0A251QW93"/>
<dbReference type="EMBL" id="CM007651">
    <property type="protein sequence ID" value="ONI27730.1"/>
    <property type="molecule type" value="Genomic_DNA"/>
</dbReference>
<feature type="compositionally biased region" description="Low complexity" evidence="1">
    <location>
        <begin position="95"/>
        <end position="104"/>
    </location>
</feature>
<evidence type="ECO:0000256" key="1">
    <source>
        <dbReference type="SAM" id="MobiDB-lite"/>
    </source>
</evidence>
<gene>
    <name evidence="2" type="ORF">PRUPE_1G102200</name>
</gene>
<keyword evidence="3" id="KW-1185">Reference proteome</keyword>
<dbReference type="Gramene" id="ONI27730">
    <property type="protein sequence ID" value="ONI27730"/>
    <property type="gene ID" value="PRUPE_1G102200"/>
</dbReference>
<proteinExistence type="predicted"/>